<dbReference type="EMBL" id="LT629758">
    <property type="protein sequence ID" value="SDS28146.1"/>
    <property type="molecule type" value="Genomic_DNA"/>
</dbReference>
<name>A0A1H1QXQ5_9ACTN</name>
<evidence type="ECO:0000313" key="3">
    <source>
        <dbReference type="Proteomes" id="UP000198688"/>
    </source>
</evidence>
<evidence type="ECO:0000259" key="1">
    <source>
        <dbReference type="Pfam" id="PF24644"/>
    </source>
</evidence>
<evidence type="ECO:0000313" key="2">
    <source>
        <dbReference type="EMBL" id="SDS28146.1"/>
    </source>
</evidence>
<dbReference type="Proteomes" id="UP000198688">
    <property type="component" value="Chromosome I"/>
</dbReference>
<sequence>MPDSTPTWREVDGDVVHGRQRQIFTRSYDGAYRLEPLACFADGLISHGGDLTGLRAALADGRLTLSPPEGTEVWVPGVGVIVSGPADRAWTAGMMLEDLTDGTVAGGGSLGTRRG</sequence>
<dbReference type="OrthoDB" id="643483at2"/>
<dbReference type="Pfam" id="PF24644">
    <property type="entry name" value="DUF7638"/>
    <property type="match status" value="1"/>
</dbReference>
<dbReference type="RefSeq" id="WP_092541102.1">
    <property type="nucleotide sequence ID" value="NZ_BOMJ01000040.1"/>
</dbReference>
<protein>
    <recommendedName>
        <fullName evidence="1">DUF7638 domain-containing protein</fullName>
    </recommendedName>
</protein>
<reference evidence="2 3" key="1">
    <citation type="submission" date="2016-10" db="EMBL/GenBank/DDBJ databases">
        <authorList>
            <person name="de Groot N.N."/>
        </authorList>
    </citation>
    <scope>NUCLEOTIDE SEQUENCE [LARGE SCALE GENOMIC DNA]</scope>
    <source>
        <strain evidence="2 3">DSM 43941</strain>
    </source>
</reference>
<feature type="domain" description="DUF7638" evidence="1">
    <location>
        <begin position="6"/>
        <end position="101"/>
    </location>
</feature>
<dbReference type="STRING" id="113562.SAMN04489716_0433"/>
<dbReference type="AlphaFoldDB" id="A0A1H1QXQ5"/>
<organism evidence="2 3">
    <name type="scientific">Actinoplanes derwentensis</name>
    <dbReference type="NCBI Taxonomy" id="113562"/>
    <lineage>
        <taxon>Bacteria</taxon>
        <taxon>Bacillati</taxon>
        <taxon>Actinomycetota</taxon>
        <taxon>Actinomycetes</taxon>
        <taxon>Micromonosporales</taxon>
        <taxon>Micromonosporaceae</taxon>
        <taxon>Actinoplanes</taxon>
    </lineage>
</organism>
<keyword evidence="3" id="KW-1185">Reference proteome</keyword>
<dbReference type="InterPro" id="IPR056055">
    <property type="entry name" value="DUF7638"/>
</dbReference>
<proteinExistence type="predicted"/>
<gene>
    <name evidence="2" type="ORF">SAMN04489716_0433</name>
</gene>
<accession>A0A1H1QXQ5</accession>